<evidence type="ECO:0000313" key="3">
    <source>
        <dbReference type="Proteomes" id="UP000199607"/>
    </source>
</evidence>
<feature type="transmembrane region" description="Helical" evidence="1">
    <location>
        <begin position="332"/>
        <end position="355"/>
    </location>
</feature>
<protein>
    <submittedName>
        <fullName evidence="2">Uncharacterized protein</fullName>
    </submittedName>
</protein>
<feature type="transmembrane region" description="Helical" evidence="1">
    <location>
        <begin position="280"/>
        <end position="301"/>
    </location>
</feature>
<keyword evidence="1" id="KW-0812">Transmembrane</keyword>
<accession>A0A1I4B8Q6</accession>
<keyword evidence="1" id="KW-1133">Transmembrane helix</keyword>
<feature type="transmembrane region" description="Helical" evidence="1">
    <location>
        <begin position="307"/>
        <end position="325"/>
    </location>
</feature>
<proteinExistence type="predicted"/>
<sequence length="387" mass="42011">MDMKGPDDVKLVSVSEESDVKLWPFTSRQQSFESLTLPINAVVRGESSRVITQLSGHGDKELEPMTNDWQGIGDESEPVVVNGGDIRWRDTTGATRYTYIAAPGPAGGWMTETAQLHDGTYFGSRHHLRLYEGGSEGARWTAIQAHHEHWDWFRLRHTVGSLSIAQHHLETEYLGASYTADISRERFANGGASDADGWASVIDLRPLSTVGMLSAGLLLFGSIQGRNNWQTTVEQVSEGFSDEVHQRSALLLVSLLSLPLIVRSASILAETTVPNVPVKLVAGMGYLVFAVGIPVVTILFSHGGEPFDWAGIAILGLGLGFVLDYQSIGIEVLPIAVVLHRLVVLGVIGFVAASASNQTVENPWSQSTKVGLVMWVCVLAWPLFIGL</sequence>
<dbReference type="AlphaFoldDB" id="A0A1I4B8Q6"/>
<evidence type="ECO:0000313" key="2">
    <source>
        <dbReference type="EMBL" id="SFK65262.1"/>
    </source>
</evidence>
<keyword evidence="1" id="KW-0472">Membrane</keyword>
<reference evidence="3" key="1">
    <citation type="submission" date="2016-10" db="EMBL/GenBank/DDBJ databases">
        <authorList>
            <person name="Varghese N."/>
            <person name="Submissions S."/>
        </authorList>
    </citation>
    <scope>NUCLEOTIDE SEQUENCE [LARGE SCALE GENOMIC DNA]</scope>
    <source>
        <strain evidence="3">CGMCC 1.7738</strain>
    </source>
</reference>
<feature type="transmembrane region" description="Helical" evidence="1">
    <location>
        <begin position="367"/>
        <end position="385"/>
    </location>
</feature>
<name>A0A1I4B8Q6_9EURY</name>
<evidence type="ECO:0000256" key="1">
    <source>
        <dbReference type="SAM" id="Phobius"/>
    </source>
</evidence>
<gene>
    <name evidence="2" type="ORF">SAMN04487950_0398</name>
</gene>
<keyword evidence="3" id="KW-1185">Reference proteome</keyword>
<dbReference type="EMBL" id="FOTC01000001">
    <property type="protein sequence ID" value="SFK65262.1"/>
    <property type="molecule type" value="Genomic_DNA"/>
</dbReference>
<dbReference type="Proteomes" id="UP000199607">
    <property type="component" value="Unassembled WGS sequence"/>
</dbReference>
<organism evidence="2 3">
    <name type="scientific">Halogranum rubrum</name>
    <dbReference type="NCBI Taxonomy" id="553466"/>
    <lineage>
        <taxon>Archaea</taxon>
        <taxon>Methanobacteriati</taxon>
        <taxon>Methanobacteriota</taxon>
        <taxon>Stenosarchaea group</taxon>
        <taxon>Halobacteria</taxon>
        <taxon>Halobacteriales</taxon>
        <taxon>Haloferacaceae</taxon>
    </lineage>
</organism>